<comment type="similarity">
    <text evidence="1 4">Belongs to the glutathione peroxidase family.</text>
</comment>
<name>A0AAW1QED8_9CHLO</name>
<feature type="transmembrane region" description="Helical" evidence="6">
    <location>
        <begin position="30"/>
        <end position="51"/>
    </location>
</feature>
<dbReference type="PROSITE" id="PS51355">
    <property type="entry name" value="GLUTATHIONE_PEROXID_3"/>
    <property type="match status" value="1"/>
</dbReference>
<dbReference type="Pfam" id="PF00255">
    <property type="entry name" value="GSHPx"/>
    <property type="match status" value="1"/>
</dbReference>
<organism evidence="7 8">
    <name type="scientific">[Myrmecia] bisecta</name>
    <dbReference type="NCBI Taxonomy" id="41462"/>
    <lineage>
        <taxon>Eukaryota</taxon>
        <taxon>Viridiplantae</taxon>
        <taxon>Chlorophyta</taxon>
        <taxon>core chlorophytes</taxon>
        <taxon>Trebouxiophyceae</taxon>
        <taxon>Trebouxiales</taxon>
        <taxon>Trebouxiaceae</taxon>
        <taxon>Myrmecia</taxon>
    </lineage>
</organism>
<proteinExistence type="inferred from homology"/>
<dbReference type="PRINTS" id="PR01011">
    <property type="entry name" value="GLUTPROXDASE"/>
</dbReference>
<gene>
    <name evidence="7" type="ORF">WJX72_002014</name>
</gene>
<evidence type="ECO:0000256" key="2">
    <source>
        <dbReference type="ARBA" id="ARBA00022559"/>
    </source>
</evidence>
<dbReference type="EMBL" id="JALJOR010000003">
    <property type="protein sequence ID" value="KAK9819757.1"/>
    <property type="molecule type" value="Genomic_DNA"/>
</dbReference>
<dbReference type="PANTHER" id="PTHR11592:SF132">
    <property type="entry name" value="GLUTATHIONE PEROXIDASE 7, CHLOROPLASTIC-RELATED"/>
    <property type="match status" value="1"/>
</dbReference>
<dbReference type="AlphaFoldDB" id="A0AAW1QED8"/>
<evidence type="ECO:0000313" key="7">
    <source>
        <dbReference type="EMBL" id="KAK9819757.1"/>
    </source>
</evidence>
<evidence type="ECO:0000256" key="1">
    <source>
        <dbReference type="ARBA" id="ARBA00006926"/>
    </source>
</evidence>
<evidence type="ECO:0000256" key="5">
    <source>
        <dbReference type="SAM" id="MobiDB-lite"/>
    </source>
</evidence>
<feature type="region of interest" description="Disordered" evidence="5">
    <location>
        <begin position="1"/>
        <end position="25"/>
    </location>
</feature>
<keyword evidence="6" id="KW-0812">Transmembrane</keyword>
<protein>
    <recommendedName>
        <fullName evidence="4">Glutathione peroxidase</fullName>
    </recommendedName>
</protein>
<dbReference type="GO" id="GO:0004601">
    <property type="term" value="F:peroxidase activity"/>
    <property type="evidence" value="ECO:0007669"/>
    <property type="project" value="UniProtKB-KW"/>
</dbReference>
<dbReference type="PANTHER" id="PTHR11592">
    <property type="entry name" value="GLUTATHIONE PEROXIDASE"/>
    <property type="match status" value="1"/>
</dbReference>
<evidence type="ECO:0000256" key="4">
    <source>
        <dbReference type="RuleBase" id="RU000499"/>
    </source>
</evidence>
<dbReference type="GO" id="GO:0006979">
    <property type="term" value="P:response to oxidative stress"/>
    <property type="evidence" value="ECO:0007669"/>
    <property type="project" value="InterPro"/>
</dbReference>
<dbReference type="InterPro" id="IPR000889">
    <property type="entry name" value="Glutathione_peroxidase"/>
</dbReference>
<dbReference type="Proteomes" id="UP001489004">
    <property type="component" value="Unassembled WGS sequence"/>
</dbReference>
<reference evidence="7 8" key="1">
    <citation type="journal article" date="2024" name="Nat. Commun.">
        <title>Phylogenomics reveals the evolutionary origins of lichenization in chlorophyte algae.</title>
        <authorList>
            <person name="Puginier C."/>
            <person name="Libourel C."/>
            <person name="Otte J."/>
            <person name="Skaloud P."/>
            <person name="Haon M."/>
            <person name="Grisel S."/>
            <person name="Petersen M."/>
            <person name="Berrin J.G."/>
            <person name="Delaux P.M."/>
            <person name="Dal Grande F."/>
            <person name="Keller J."/>
        </authorList>
    </citation>
    <scope>NUCLEOTIDE SEQUENCE [LARGE SCALE GENOMIC DNA]</scope>
    <source>
        <strain evidence="7 8">SAG 2043</strain>
    </source>
</reference>
<accession>A0AAW1QED8</accession>
<keyword evidence="6" id="KW-0472">Membrane</keyword>
<dbReference type="Gene3D" id="3.40.30.10">
    <property type="entry name" value="Glutaredoxin"/>
    <property type="match status" value="1"/>
</dbReference>
<keyword evidence="3 4" id="KW-0560">Oxidoreductase</keyword>
<dbReference type="InterPro" id="IPR036249">
    <property type="entry name" value="Thioredoxin-like_sf"/>
</dbReference>
<dbReference type="SUPFAM" id="SSF52833">
    <property type="entry name" value="Thioredoxin-like"/>
    <property type="match status" value="1"/>
</dbReference>
<keyword evidence="2 4" id="KW-0575">Peroxidase</keyword>
<comment type="caution">
    <text evidence="7">The sequence shown here is derived from an EMBL/GenBank/DDBJ whole genome shotgun (WGS) entry which is preliminary data.</text>
</comment>
<evidence type="ECO:0000256" key="6">
    <source>
        <dbReference type="SAM" id="Phobius"/>
    </source>
</evidence>
<keyword evidence="6" id="KW-1133">Transmembrane helix</keyword>
<keyword evidence="8" id="KW-1185">Reference proteome</keyword>
<sequence length="252" mass="26889">MRSRSSPLLPYANGDKYSAKPGKPRSRCSLFRVVLLGSLAVFLTWSVYTFATIATIKKQAALNSGRTAGDRARLARLAAEQQEAVQASQDTLLQGSQAAKGKAADAAAEPCGEGDCLATGHTADVAAQAADAVTSLQAAGKAGGLYALEAVGVDGAVEPLSKYSGKVVLVVNVASQCGYTDSNYKGLQQLYAKHRDAGFEILAFPCNQLQELDKLLKQAWERPETAAVTVQSLCRKSLMERWIRFLTSPYLQ</sequence>
<evidence type="ECO:0000313" key="8">
    <source>
        <dbReference type="Proteomes" id="UP001489004"/>
    </source>
</evidence>
<evidence type="ECO:0000256" key="3">
    <source>
        <dbReference type="ARBA" id="ARBA00023002"/>
    </source>
</evidence>
<dbReference type="InterPro" id="IPR029759">
    <property type="entry name" value="GPX_AS"/>
</dbReference>
<dbReference type="PROSITE" id="PS00460">
    <property type="entry name" value="GLUTATHIONE_PEROXID_1"/>
    <property type="match status" value="1"/>
</dbReference>